<feature type="transmembrane region" description="Helical" evidence="7">
    <location>
        <begin position="535"/>
        <end position="554"/>
    </location>
</feature>
<name>A0A6P2SV68_BURL3</name>
<feature type="transmembrane region" description="Helical" evidence="7">
    <location>
        <begin position="574"/>
        <end position="593"/>
    </location>
</feature>
<dbReference type="PANTHER" id="PTHR43867:SF2">
    <property type="entry name" value="CELLULOSE SYNTHASE CATALYTIC SUBUNIT A [UDP-FORMING]"/>
    <property type="match status" value="1"/>
</dbReference>
<evidence type="ECO:0000313" key="10">
    <source>
        <dbReference type="EMBL" id="VWC47446.1"/>
    </source>
</evidence>
<feature type="transmembrane region" description="Helical" evidence="7">
    <location>
        <begin position="469"/>
        <end position="492"/>
    </location>
</feature>
<keyword evidence="3" id="KW-0808">Transferase</keyword>
<gene>
    <name evidence="10" type="ORF">BLA23254_07478</name>
</gene>
<dbReference type="PANTHER" id="PTHR43867">
    <property type="entry name" value="CELLULOSE SYNTHASE CATALYTIC SUBUNIT A [UDP-FORMING]"/>
    <property type="match status" value="1"/>
</dbReference>
<dbReference type="Pfam" id="PF13632">
    <property type="entry name" value="Glyco_trans_2_3"/>
    <property type="match status" value="1"/>
</dbReference>
<accession>A0A6P2SV68</accession>
<reference evidence="10 11" key="1">
    <citation type="submission" date="2019-09" db="EMBL/GenBank/DDBJ databases">
        <authorList>
            <person name="Depoorter E."/>
        </authorList>
    </citation>
    <scope>NUCLEOTIDE SEQUENCE [LARGE SCALE GENOMIC DNA]</scope>
    <source>
        <strain evidence="10">LMG 23254</strain>
    </source>
</reference>
<dbReference type="CDD" id="cd06421">
    <property type="entry name" value="CESA_CelA_like"/>
    <property type="match status" value="1"/>
</dbReference>
<dbReference type="InterPro" id="IPR029044">
    <property type="entry name" value="Nucleotide-diphossugar_trans"/>
</dbReference>
<keyword evidence="2" id="KW-0328">Glycosyltransferase</keyword>
<feature type="domain" description="Glycosyltransferase 2-like" evidence="8">
    <location>
        <begin position="114"/>
        <end position="239"/>
    </location>
</feature>
<dbReference type="GO" id="GO:0005886">
    <property type="term" value="C:plasma membrane"/>
    <property type="evidence" value="ECO:0007669"/>
    <property type="project" value="TreeGrafter"/>
</dbReference>
<keyword evidence="4 7" id="KW-0812">Transmembrane</keyword>
<dbReference type="InterPro" id="IPR050321">
    <property type="entry name" value="Glycosyltr_2/OpgH_subfam"/>
</dbReference>
<dbReference type="Gene3D" id="3.90.550.10">
    <property type="entry name" value="Spore Coat Polysaccharide Biosynthesis Protein SpsA, Chain A"/>
    <property type="match status" value="1"/>
</dbReference>
<dbReference type="SUPFAM" id="SSF53448">
    <property type="entry name" value="Nucleotide-diphospho-sugar transferases"/>
    <property type="match status" value="1"/>
</dbReference>
<dbReference type="GO" id="GO:0016758">
    <property type="term" value="F:hexosyltransferase activity"/>
    <property type="evidence" value="ECO:0007669"/>
    <property type="project" value="TreeGrafter"/>
</dbReference>
<evidence type="ECO:0000259" key="8">
    <source>
        <dbReference type="Pfam" id="PF00535"/>
    </source>
</evidence>
<dbReference type="EMBL" id="CABVPW010000059">
    <property type="protein sequence ID" value="VWC47446.1"/>
    <property type="molecule type" value="Genomic_DNA"/>
</dbReference>
<evidence type="ECO:0000256" key="1">
    <source>
        <dbReference type="ARBA" id="ARBA00004141"/>
    </source>
</evidence>
<dbReference type="InterPro" id="IPR001173">
    <property type="entry name" value="Glyco_trans_2-like"/>
</dbReference>
<comment type="subcellular location">
    <subcellularLocation>
        <location evidence="1">Membrane</location>
        <topology evidence="1">Multi-pass membrane protein</topology>
    </subcellularLocation>
</comment>
<keyword evidence="5 7" id="KW-1133">Transmembrane helix</keyword>
<dbReference type="AlphaFoldDB" id="A0A6P2SV68"/>
<evidence type="ECO:0000256" key="2">
    <source>
        <dbReference type="ARBA" id="ARBA00022676"/>
    </source>
</evidence>
<evidence type="ECO:0000256" key="3">
    <source>
        <dbReference type="ARBA" id="ARBA00022679"/>
    </source>
</evidence>
<dbReference type="Proteomes" id="UP000494218">
    <property type="component" value="Unassembled WGS sequence"/>
</dbReference>
<feature type="transmembrane region" description="Helical" evidence="7">
    <location>
        <begin position="435"/>
        <end position="457"/>
    </location>
</feature>
<feature type="transmembrane region" description="Helical" evidence="7">
    <location>
        <begin position="56"/>
        <end position="80"/>
    </location>
</feature>
<dbReference type="Pfam" id="PF00535">
    <property type="entry name" value="Glycos_transf_2"/>
    <property type="match status" value="1"/>
</dbReference>
<sequence>MAFYFDAFEHRRPPEPLPHSPVIESLWQFFAVLALVFGANYLVWRWTSSLNHDAMWFAVPLVAAETLSYVGLALFVFNLWRVDDYPQRSPPTSFADCADTPSDETRRPLKVDLFIATYNEDVELVRLSIRAARAVTYPHQIDYRIHVLDDGRRPAMREVAAAEGAHYITRDDNTGYKAGNLRHAMERTDGDFIVICDADTRVFPTILEHTLGYFRDPKVAWVQTPQWFFDLPEGETLDGWAMRRLGRPARGLARLVQRCVGPIRVGADPFVSDPQMFYDVIMRRRNRANAAFCCGAASTHRREAVMEAALRAFGLTVDREASRLAAEVADPVLRADLEAELRRQAATHSELTPYKFHVSEDIYTSIVLHGDRPRGWKSVMHPRIESKMLSPQDLLTWTIQRYKYAGGTLDIALHDNPLLRSGLTGSQRLMYLSTFWSYFGSVWNLMFLIAPVIYLLTNISPVQTYSGPFYWRFLPFITSTELAFMFGAWGIPGWAAKSSYLAFFPVSLRALRAVLNGETIKFPVTPKDRQEGNFLRLVVPQIAVAALTAFALTWATVRWALGANVDPASIVVNLVWGGNNILAMMPVVFAAFWRPPDEAHPTDAPHAVPGTGGSR</sequence>
<evidence type="ECO:0000256" key="4">
    <source>
        <dbReference type="ARBA" id="ARBA00022692"/>
    </source>
</evidence>
<feature type="domain" description="Glycosyltransferase 2-like" evidence="9">
    <location>
        <begin position="341"/>
        <end position="471"/>
    </location>
</feature>
<evidence type="ECO:0000256" key="6">
    <source>
        <dbReference type="ARBA" id="ARBA00023136"/>
    </source>
</evidence>
<feature type="transmembrane region" description="Helical" evidence="7">
    <location>
        <begin position="26"/>
        <end position="44"/>
    </location>
</feature>
<keyword evidence="6 7" id="KW-0472">Membrane</keyword>
<evidence type="ECO:0000259" key="9">
    <source>
        <dbReference type="Pfam" id="PF13632"/>
    </source>
</evidence>
<evidence type="ECO:0000256" key="7">
    <source>
        <dbReference type="SAM" id="Phobius"/>
    </source>
</evidence>
<proteinExistence type="predicted"/>
<dbReference type="RefSeq" id="WP_175035454.1">
    <property type="nucleotide sequence ID" value="NZ_CABVPW010000059.1"/>
</dbReference>
<evidence type="ECO:0000256" key="5">
    <source>
        <dbReference type="ARBA" id="ARBA00022989"/>
    </source>
</evidence>
<organism evidence="10 11">
    <name type="scientific">Burkholderia lata (strain ATCC 17760 / DSM 23089 / LMG 22485 / NCIMB 9086 / R18194 / 383)</name>
    <dbReference type="NCBI Taxonomy" id="482957"/>
    <lineage>
        <taxon>Bacteria</taxon>
        <taxon>Pseudomonadati</taxon>
        <taxon>Pseudomonadota</taxon>
        <taxon>Betaproteobacteria</taxon>
        <taxon>Burkholderiales</taxon>
        <taxon>Burkholderiaceae</taxon>
        <taxon>Burkholderia</taxon>
        <taxon>Burkholderia cepacia complex</taxon>
    </lineage>
</organism>
<protein>
    <submittedName>
        <fullName evidence="10">Cellulose synthase (UDP-forming)</fullName>
    </submittedName>
</protein>
<evidence type="ECO:0000313" key="11">
    <source>
        <dbReference type="Proteomes" id="UP000494218"/>
    </source>
</evidence>